<protein>
    <recommendedName>
        <fullName evidence="3">Restriction endonuclease</fullName>
    </recommendedName>
</protein>
<dbReference type="Proteomes" id="UP001431776">
    <property type="component" value="Unassembled WGS sequence"/>
</dbReference>
<evidence type="ECO:0000313" key="1">
    <source>
        <dbReference type="EMBL" id="MDI6448886.1"/>
    </source>
</evidence>
<reference evidence="1" key="1">
    <citation type="submission" date="2023-05" db="EMBL/GenBank/DDBJ databases">
        <title>Anaerotaeda fermentans gen. nov., sp. nov., a novel anaerobic planctomycete of the new family within the order Sedimentisphaerales isolated from Taman Peninsula, Russia.</title>
        <authorList>
            <person name="Khomyakova M.A."/>
            <person name="Merkel A.Y."/>
            <person name="Slobodkin A.I."/>
        </authorList>
    </citation>
    <scope>NUCLEOTIDE SEQUENCE</scope>
    <source>
        <strain evidence="1">M17dextr</strain>
    </source>
</reference>
<sequence length="245" mass="27817">MTQKERICDKAVELLACEPRGLRFSELMVRLKAELPDVKSARRIIPYLHLFRPEAVNKPARGLFRHAKFTEIEVESDIKLAESAMCKKKGEDHFYNSFAAYLVDELEECTKAIALGGNCFKDKWGTPDAIGVLRARQSDILQFPAEIVSAEIKTDANALITAFGQACSYRLFSHKVYLVIPNSVTESDLARLDALCRVFGLGLILFDAENPQEPDYQIRVRATKHEPDMFYANRNLKVVEDKLFE</sequence>
<dbReference type="AlphaFoldDB" id="A0AAW6TYC5"/>
<organism evidence="1 2">
    <name type="scientific">Anaerobaca lacustris</name>
    <dbReference type="NCBI Taxonomy" id="3044600"/>
    <lineage>
        <taxon>Bacteria</taxon>
        <taxon>Pseudomonadati</taxon>
        <taxon>Planctomycetota</taxon>
        <taxon>Phycisphaerae</taxon>
        <taxon>Sedimentisphaerales</taxon>
        <taxon>Anaerobacaceae</taxon>
        <taxon>Anaerobaca</taxon>
    </lineage>
</organism>
<evidence type="ECO:0008006" key="3">
    <source>
        <dbReference type="Google" id="ProtNLM"/>
    </source>
</evidence>
<comment type="caution">
    <text evidence="1">The sequence shown here is derived from an EMBL/GenBank/DDBJ whole genome shotgun (WGS) entry which is preliminary data.</text>
</comment>
<gene>
    <name evidence="1" type="ORF">QJ522_07490</name>
</gene>
<proteinExistence type="predicted"/>
<dbReference type="EMBL" id="JASCXX010000007">
    <property type="protein sequence ID" value="MDI6448886.1"/>
    <property type="molecule type" value="Genomic_DNA"/>
</dbReference>
<keyword evidence="2" id="KW-1185">Reference proteome</keyword>
<name>A0AAW6TYC5_9BACT</name>
<evidence type="ECO:0000313" key="2">
    <source>
        <dbReference type="Proteomes" id="UP001431776"/>
    </source>
</evidence>
<accession>A0AAW6TYC5</accession>
<dbReference type="RefSeq" id="WP_349244296.1">
    <property type="nucleotide sequence ID" value="NZ_JASCXX010000007.1"/>
</dbReference>